<organism evidence="2 3">
    <name type="scientific">Planococcus salinus</name>
    <dbReference type="NCBI Taxonomy" id="1848460"/>
    <lineage>
        <taxon>Bacteria</taxon>
        <taxon>Bacillati</taxon>
        <taxon>Bacillota</taxon>
        <taxon>Bacilli</taxon>
        <taxon>Bacillales</taxon>
        <taxon>Caryophanaceae</taxon>
        <taxon>Planococcus</taxon>
    </lineage>
</organism>
<sequence length="109" mass="12600">MEGNLIAAFIIYVAAMFAVVHLRPSITKATERIFPNAADEWTEQVRKIEMSGMKHRSFSSKGHFSRSSVDDDFYYNDSTFDEDDFDFHHQQGAYAEVPEYDPVDGFDKY</sequence>
<keyword evidence="3" id="KW-1185">Reference proteome</keyword>
<keyword evidence="1" id="KW-0812">Transmembrane</keyword>
<dbReference type="EMBL" id="RIAX01000018">
    <property type="protein sequence ID" value="RNF38264.1"/>
    <property type="molecule type" value="Genomic_DNA"/>
</dbReference>
<evidence type="ECO:0000313" key="2">
    <source>
        <dbReference type="EMBL" id="RNF38264.1"/>
    </source>
</evidence>
<feature type="transmembrane region" description="Helical" evidence="1">
    <location>
        <begin position="6"/>
        <end position="22"/>
    </location>
</feature>
<reference evidence="2 3" key="1">
    <citation type="journal article" date="2018" name="Int. J. Syst. Evol. Microbiol.">
        <title>Planococcus salinus sp. nov., a moderately halophilic bacterium isolated from a saline-alkali soil.</title>
        <authorList>
            <person name="Gan L."/>
        </authorList>
    </citation>
    <scope>NUCLEOTIDE SEQUENCE [LARGE SCALE GENOMIC DNA]</scope>
    <source>
        <strain evidence="2 3">LCB217</strain>
    </source>
</reference>
<protein>
    <submittedName>
        <fullName evidence="2">Uncharacterized protein</fullName>
    </submittedName>
</protein>
<keyword evidence="1" id="KW-0472">Membrane</keyword>
<evidence type="ECO:0000256" key="1">
    <source>
        <dbReference type="SAM" id="Phobius"/>
    </source>
</evidence>
<evidence type="ECO:0000313" key="3">
    <source>
        <dbReference type="Proteomes" id="UP000275473"/>
    </source>
</evidence>
<comment type="caution">
    <text evidence="2">The sequence shown here is derived from an EMBL/GenBank/DDBJ whole genome shotgun (WGS) entry which is preliminary data.</text>
</comment>
<dbReference type="AlphaFoldDB" id="A0A3M8P4X8"/>
<gene>
    <name evidence="2" type="ORF">EEX84_15495</name>
</gene>
<dbReference type="Proteomes" id="UP000275473">
    <property type="component" value="Unassembled WGS sequence"/>
</dbReference>
<dbReference type="RefSeq" id="WP_123166559.1">
    <property type="nucleotide sequence ID" value="NZ_RIAX01000018.1"/>
</dbReference>
<accession>A0A3M8P4X8</accession>
<proteinExistence type="predicted"/>
<name>A0A3M8P4X8_9BACL</name>
<keyword evidence="1" id="KW-1133">Transmembrane helix</keyword>